<reference evidence="4 5" key="2">
    <citation type="submission" date="2018-11" db="EMBL/GenBank/DDBJ databases">
        <authorList>
            <consortium name="Pathogen Informatics"/>
        </authorList>
    </citation>
    <scope>NUCLEOTIDE SEQUENCE [LARGE SCALE GENOMIC DNA]</scope>
    <source>
        <strain evidence="4 5">NST_G2</strain>
    </source>
</reference>
<dbReference type="Proteomes" id="UP000275846">
    <property type="component" value="Unassembled WGS sequence"/>
</dbReference>
<evidence type="ECO:0000313" key="5">
    <source>
        <dbReference type="Proteomes" id="UP000275846"/>
    </source>
</evidence>
<keyword evidence="5" id="KW-1185">Reference proteome</keyword>
<name>A0A183SPP5_SCHSO</name>
<dbReference type="WBParaSite" id="SSLN_0000639001-mRNA-1">
    <property type="protein sequence ID" value="SSLN_0000639001-mRNA-1"/>
    <property type="gene ID" value="SSLN_0000639001"/>
</dbReference>
<evidence type="ECO:0000313" key="4">
    <source>
        <dbReference type="EMBL" id="VDL92578.1"/>
    </source>
</evidence>
<keyword evidence="1" id="KW-0728">SH3 domain</keyword>
<organism evidence="6">
    <name type="scientific">Schistocephalus solidus</name>
    <name type="common">Tapeworm</name>
    <dbReference type="NCBI Taxonomy" id="70667"/>
    <lineage>
        <taxon>Eukaryota</taxon>
        <taxon>Metazoa</taxon>
        <taxon>Spiralia</taxon>
        <taxon>Lophotrochozoa</taxon>
        <taxon>Platyhelminthes</taxon>
        <taxon>Cestoda</taxon>
        <taxon>Eucestoda</taxon>
        <taxon>Diphyllobothriidea</taxon>
        <taxon>Diphyllobothriidae</taxon>
        <taxon>Schistocephalus</taxon>
    </lineage>
</organism>
<sequence>MFNFPRIQKHHEKLAFNGRFEDDCRNEVSSEYANSLVKNTVAPAKPSLSSIARSVCNRHIKLTNLDLCQNQSRWWLEKCDTPARHPLNGTANSQEKKQSVEAAAEKPIPPTSSIANLVKDSDSEDEDESKVTSSSSDTSGSQNSESLETSKQDESNEDSEKDHLGDDLSSLPVVALYPYKAQEEDELDITQGDVIKVMDRDDIEKTLLLLPLLSFTLLPLLTAPRVSTLERAWLAVREKQTNRQICALLLITLLTCLITYNAHVVDLWLSHGPAAFSFVARIIAHRDVPFRNLYTFFSLFQRRIFATPLSPHIDFVRALVCL</sequence>
<evidence type="ECO:0000313" key="6">
    <source>
        <dbReference type="WBParaSite" id="SSLN_0000639001-mRNA-1"/>
    </source>
</evidence>
<feature type="compositionally biased region" description="Low complexity" evidence="2">
    <location>
        <begin position="131"/>
        <end position="146"/>
    </location>
</feature>
<feature type="domain" description="SH3" evidence="3">
    <location>
        <begin position="174"/>
        <end position="202"/>
    </location>
</feature>
<evidence type="ECO:0000256" key="1">
    <source>
        <dbReference type="ARBA" id="ARBA00022443"/>
    </source>
</evidence>
<evidence type="ECO:0000256" key="2">
    <source>
        <dbReference type="SAM" id="MobiDB-lite"/>
    </source>
</evidence>
<protein>
    <submittedName>
        <fullName evidence="6">SH3 domain-containing protein</fullName>
    </submittedName>
</protein>
<feature type="compositionally biased region" description="Basic and acidic residues" evidence="2">
    <location>
        <begin position="148"/>
        <end position="166"/>
    </location>
</feature>
<accession>A0A183SPP5</accession>
<gene>
    <name evidence="4" type="ORF">SSLN_LOCUS6193</name>
</gene>
<dbReference type="InterPro" id="IPR001452">
    <property type="entry name" value="SH3_domain"/>
</dbReference>
<reference evidence="6" key="1">
    <citation type="submission" date="2016-06" db="UniProtKB">
        <authorList>
            <consortium name="WormBaseParasite"/>
        </authorList>
    </citation>
    <scope>IDENTIFICATION</scope>
</reference>
<proteinExistence type="predicted"/>
<dbReference type="Gene3D" id="2.30.30.40">
    <property type="entry name" value="SH3 Domains"/>
    <property type="match status" value="1"/>
</dbReference>
<dbReference type="Pfam" id="PF00018">
    <property type="entry name" value="SH3_1"/>
    <property type="match status" value="1"/>
</dbReference>
<evidence type="ECO:0000259" key="3">
    <source>
        <dbReference type="Pfam" id="PF00018"/>
    </source>
</evidence>
<dbReference type="OrthoDB" id="446293at2759"/>
<dbReference type="InterPro" id="IPR036028">
    <property type="entry name" value="SH3-like_dom_sf"/>
</dbReference>
<dbReference type="EMBL" id="UYSU01033583">
    <property type="protein sequence ID" value="VDL92578.1"/>
    <property type="molecule type" value="Genomic_DNA"/>
</dbReference>
<dbReference type="SUPFAM" id="SSF50044">
    <property type="entry name" value="SH3-domain"/>
    <property type="match status" value="1"/>
</dbReference>
<feature type="region of interest" description="Disordered" evidence="2">
    <location>
        <begin position="84"/>
        <end position="166"/>
    </location>
</feature>
<dbReference type="AlphaFoldDB" id="A0A183SPP5"/>